<dbReference type="InterPro" id="IPR004589">
    <property type="entry name" value="DNA_helicase_ATP-dep_RecQ"/>
</dbReference>
<dbReference type="GO" id="GO:0043138">
    <property type="term" value="F:3'-5' DNA helicase activity"/>
    <property type="evidence" value="ECO:0007669"/>
    <property type="project" value="UniProtKB-EC"/>
</dbReference>
<sequence>MATANPTPEFQRILQTVCEDFRGPWPLKPLQEETIKHLVEQRNDVFACLPTGYGKTEIYTLVPLVMERMRGKQCIMLVVSPLLSLMQDQVERLQRRGISAAYIGETQKDPEIKRGVVEGKYSLVFASPEALLNSKTWRGMLTSSTYREKLVAMTVDEAHCVTTWGKEFRKDYKRLAELRSLVADVPVLALTATATEDIRKDILSSLCMEPDTYTVSKPSNRPNIMYHAIAATYDMKKEFHWLLSELKDKGQSCSKVIIYCRNIKACSQMYKVFMNSLGDDGYNLEQDQTKSYKNRYVAMFHRSTANTNKNFVLEQFTKTDSIVRITIATIAFGMGIDVPDVYAVVHWGAPRNVEGFYQESGRAGRDGQPAHSLILHHSRTLAKGSCSPSMASYCKLGNDSCRRKYLLDYFALKSTIREELSVEHTCCDSCGDSSTLPWHTNLASSEVSDEELLKIAAIRQPTSDQLNLLRESLKDFRRDYMEEMGPTMYSFNVVTGFSLATIDSIVECCATLLTKDDIMTDIGLWDEEVVDMVFNILDETFQDNV</sequence>
<evidence type="ECO:0000256" key="1">
    <source>
        <dbReference type="ARBA" id="ARBA00005446"/>
    </source>
</evidence>
<feature type="domain" description="Helicase ATP-binding" evidence="12">
    <location>
        <begin position="36"/>
        <end position="212"/>
    </location>
</feature>
<dbReference type="InterPro" id="IPR014001">
    <property type="entry name" value="Helicase_ATP-bd"/>
</dbReference>
<evidence type="ECO:0000256" key="5">
    <source>
        <dbReference type="ARBA" id="ARBA00022840"/>
    </source>
</evidence>
<evidence type="ECO:0000313" key="16">
    <source>
        <dbReference type="RefSeq" id="XP_035664590.1"/>
    </source>
</evidence>
<evidence type="ECO:0000259" key="13">
    <source>
        <dbReference type="PROSITE" id="PS51194"/>
    </source>
</evidence>
<keyword evidence="8" id="KW-0539">Nucleus</keyword>
<dbReference type="Pfam" id="PF00271">
    <property type="entry name" value="Helicase_C"/>
    <property type="match status" value="1"/>
</dbReference>
<keyword evidence="14" id="KW-1185">Reference proteome</keyword>
<dbReference type="NCBIfam" id="TIGR00614">
    <property type="entry name" value="recQ_fam"/>
    <property type="match status" value="1"/>
</dbReference>
<dbReference type="KEGG" id="bfo:118404079"/>
<dbReference type="OMA" id="CECSECA"/>
<evidence type="ECO:0000256" key="10">
    <source>
        <dbReference type="ARBA" id="ARBA00034808"/>
    </source>
</evidence>
<dbReference type="CDD" id="cd17920">
    <property type="entry name" value="DEXHc_RecQ"/>
    <property type="match status" value="1"/>
</dbReference>
<dbReference type="GeneID" id="118404079"/>
<dbReference type="InterPro" id="IPR001650">
    <property type="entry name" value="Helicase_C-like"/>
</dbReference>
<dbReference type="GO" id="GO:0016787">
    <property type="term" value="F:hydrolase activity"/>
    <property type="evidence" value="ECO:0007669"/>
    <property type="project" value="UniProtKB-KW"/>
</dbReference>
<dbReference type="EC" id="5.6.2.4" evidence="10"/>
<dbReference type="PROSITE" id="PS51192">
    <property type="entry name" value="HELICASE_ATP_BIND_1"/>
    <property type="match status" value="1"/>
</dbReference>
<keyword evidence="3" id="KW-0378">Hydrolase</keyword>
<dbReference type="GO" id="GO:0003677">
    <property type="term" value="F:DNA binding"/>
    <property type="evidence" value="ECO:0007669"/>
    <property type="project" value="UniProtKB-KW"/>
</dbReference>
<feature type="domain" description="Helicase C-terminal" evidence="13">
    <location>
        <begin position="245"/>
        <end position="428"/>
    </location>
</feature>
<evidence type="ECO:0000256" key="3">
    <source>
        <dbReference type="ARBA" id="ARBA00022801"/>
    </source>
</evidence>
<dbReference type="Proteomes" id="UP000001554">
    <property type="component" value="Chromosome 17"/>
</dbReference>
<comment type="catalytic activity">
    <reaction evidence="9">
        <text>Couples ATP hydrolysis with the unwinding of duplex DNA by translocating in the 3'-5' direction.</text>
        <dbReference type="EC" id="5.6.2.4"/>
    </reaction>
</comment>
<keyword evidence="4" id="KW-0347">Helicase</keyword>
<dbReference type="FunFam" id="3.40.50.300:FF:002450">
    <property type="entry name" value="Predicted protein"/>
    <property type="match status" value="1"/>
</dbReference>
<evidence type="ECO:0000256" key="8">
    <source>
        <dbReference type="ARBA" id="ARBA00023242"/>
    </source>
</evidence>
<dbReference type="PANTHER" id="PTHR13710">
    <property type="entry name" value="DNA HELICASE RECQ FAMILY MEMBER"/>
    <property type="match status" value="1"/>
</dbReference>
<reference evidence="14" key="1">
    <citation type="journal article" date="2020" name="Nat. Ecol. Evol.">
        <title>Deeply conserved synteny resolves early events in vertebrate evolution.</title>
        <authorList>
            <person name="Simakov O."/>
            <person name="Marletaz F."/>
            <person name="Yue J.X."/>
            <person name="O'Connell B."/>
            <person name="Jenkins J."/>
            <person name="Brandt A."/>
            <person name="Calef R."/>
            <person name="Tung C.H."/>
            <person name="Huang T.K."/>
            <person name="Schmutz J."/>
            <person name="Satoh N."/>
            <person name="Yu J.K."/>
            <person name="Putnam N.H."/>
            <person name="Green R.E."/>
            <person name="Rokhsar D.S."/>
        </authorList>
    </citation>
    <scope>NUCLEOTIDE SEQUENCE [LARGE SCALE GENOMIC DNA]</scope>
    <source>
        <strain evidence="14">S238N-H82</strain>
    </source>
</reference>
<evidence type="ECO:0000313" key="14">
    <source>
        <dbReference type="Proteomes" id="UP000001554"/>
    </source>
</evidence>
<name>A0A9J7HIY3_BRAFL</name>
<dbReference type="Gene3D" id="3.40.50.300">
    <property type="entry name" value="P-loop containing nucleotide triphosphate hydrolases"/>
    <property type="match status" value="2"/>
</dbReference>
<dbReference type="AlphaFoldDB" id="A0A9J7HIY3"/>
<dbReference type="KEGG" id="bfo:118408077"/>
<keyword evidence="6" id="KW-0238">DNA-binding</keyword>
<gene>
    <name evidence="15" type="primary">LOC118404079</name>
    <name evidence="16" type="synonym">LOC118408077</name>
</gene>
<comment type="similarity">
    <text evidence="1">Belongs to the helicase family. RecQ subfamily.</text>
</comment>
<evidence type="ECO:0000313" key="15">
    <source>
        <dbReference type="RefSeq" id="XP_035658932.1"/>
    </source>
</evidence>
<dbReference type="RefSeq" id="XP_035658932.1">
    <property type="nucleotide sequence ID" value="XM_035803039.1"/>
</dbReference>
<dbReference type="PANTHER" id="PTHR13710:SF153">
    <property type="entry name" value="RECQ-LIKE DNA HELICASE BLM"/>
    <property type="match status" value="1"/>
</dbReference>
<dbReference type="InterPro" id="IPR027417">
    <property type="entry name" value="P-loop_NTPase"/>
</dbReference>
<dbReference type="InterPro" id="IPR011545">
    <property type="entry name" value="DEAD/DEAH_box_helicase_dom"/>
</dbReference>
<dbReference type="RefSeq" id="XP_035664590.1">
    <property type="nucleotide sequence ID" value="XM_035808697.1"/>
</dbReference>
<dbReference type="GO" id="GO:0006310">
    <property type="term" value="P:DNA recombination"/>
    <property type="evidence" value="ECO:0007669"/>
    <property type="project" value="InterPro"/>
</dbReference>
<dbReference type="OrthoDB" id="6086888at2759"/>
<dbReference type="SUPFAM" id="SSF52540">
    <property type="entry name" value="P-loop containing nucleoside triphosphate hydrolases"/>
    <property type="match status" value="1"/>
</dbReference>
<evidence type="ECO:0000256" key="9">
    <source>
        <dbReference type="ARBA" id="ARBA00034617"/>
    </source>
</evidence>
<keyword evidence="5" id="KW-0067">ATP-binding</keyword>
<keyword evidence="7" id="KW-0413">Isomerase</keyword>
<evidence type="ECO:0000256" key="6">
    <source>
        <dbReference type="ARBA" id="ARBA00023125"/>
    </source>
</evidence>
<evidence type="ECO:0000259" key="12">
    <source>
        <dbReference type="PROSITE" id="PS51192"/>
    </source>
</evidence>
<organism evidence="14 15">
    <name type="scientific">Branchiostoma floridae</name>
    <name type="common">Florida lancelet</name>
    <name type="synonym">Amphioxus</name>
    <dbReference type="NCBI Taxonomy" id="7739"/>
    <lineage>
        <taxon>Eukaryota</taxon>
        <taxon>Metazoa</taxon>
        <taxon>Chordata</taxon>
        <taxon>Cephalochordata</taxon>
        <taxon>Leptocardii</taxon>
        <taxon>Amphioxiformes</taxon>
        <taxon>Branchiostomatidae</taxon>
        <taxon>Branchiostoma</taxon>
    </lineage>
</organism>
<dbReference type="PROSITE" id="PS51194">
    <property type="entry name" value="HELICASE_CTER"/>
    <property type="match status" value="1"/>
</dbReference>
<evidence type="ECO:0000256" key="4">
    <source>
        <dbReference type="ARBA" id="ARBA00022806"/>
    </source>
</evidence>
<accession>A0A9J7HIY3</accession>
<dbReference type="Pfam" id="PF00270">
    <property type="entry name" value="DEAD"/>
    <property type="match status" value="1"/>
</dbReference>
<keyword evidence="2" id="KW-0547">Nucleotide-binding</keyword>
<evidence type="ECO:0000256" key="2">
    <source>
        <dbReference type="ARBA" id="ARBA00022741"/>
    </source>
</evidence>
<dbReference type="SMART" id="SM00487">
    <property type="entry name" value="DEXDc"/>
    <property type="match status" value="1"/>
</dbReference>
<reference evidence="15 16" key="2">
    <citation type="submission" date="2025-04" db="UniProtKB">
        <authorList>
            <consortium name="RefSeq"/>
        </authorList>
    </citation>
    <scope>IDENTIFICATION</scope>
    <source>
        <strain evidence="15 16">S238N-H82</strain>
        <tissue evidence="15 16">Testes</tissue>
    </source>
</reference>
<proteinExistence type="inferred from homology"/>
<dbReference type="GO" id="GO:0005524">
    <property type="term" value="F:ATP binding"/>
    <property type="evidence" value="ECO:0007669"/>
    <property type="project" value="UniProtKB-KW"/>
</dbReference>
<protein>
    <recommendedName>
        <fullName evidence="10">DNA 3'-5' helicase</fullName>
        <ecNumber evidence="10">5.6.2.4</ecNumber>
    </recommendedName>
    <alternativeName>
        <fullName evidence="11">DNA 3'-5' helicase BLM</fullName>
    </alternativeName>
</protein>
<evidence type="ECO:0000256" key="7">
    <source>
        <dbReference type="ARBA" id="ARBA00023235"/>
    </source>
</evidence>
<evidence type="ECO:0000256" key="11">
    <source>
        <dbReference type="ARBA" id="ARBA00044542"/>
    </source>
</evidence>
<dbReference type="SMART" id="SM00490">
    <property type="entry name" value="HELICc"/>
    <property type="match status" value="1"/>
</dbReference>